<feature type="chain" id="PRO_5045183064" description="Copper amine oxidase N-terminal domain-containing protein" evidence="1">
    <location>
        <begin position="25"/>
        <end position="354"/>
    </location>
</feature>
<proteinExistence type="predicted"/>
<accession>A0ABW5FEH4</accession>
<evidence type="ECO:0000313" key="2">
    <source>
        <dbReference type="EMBL" id="MFD2412435.1"/>
    </source>
</evidence>
<dbReference type="RefSeq" id="WP_209989321.1">
    <property type="nucleotide sequence ID" value="NZ_JBHSVQ010000001.1"/>
</dbReference>
<name>A0ABW5FEH4_9BACL</name>
<evidence type="ECO:0000256" key="1">
    <source>
        <dbReference type="SAM" id="SignalP"/>
    </source>
</evidence>
<keyword evidence="3" id="KW-1185">Reference proteome</keyword>
<protein>
    <recommendedName>
        <fullName evidence="4">Copper amine oxidase N-terminal domain-containing protein</fullName>
    </recommendedName>
</protein>
<organism evidence="2 3">
    <name type="scientific">Paenibacillus rhizoplanae</name>
    <dbReference type="NCBI Taxonomy" id="1917181"/>
    <lineage>
        <taxon>Bacteria</taxon>
        <taxon>Bacillati</taxon>
        <taxon>Bacillota</taxon>
        <taxon>Bacilli</taxon>
        <taxon>Bacillales</taxon>
        <taxon>Paenibacillaceae</taxon>
        <taxon>Paenibacillus</taxon>
    </lineage>
</organism>
<dbReference type="Proteomes" id="UP001597448">
    <property type="component" value="Unassembled WGS sequence"/>
</dbReference>
<evidence type="ECO:0008006" key="4">
    <source>
        <dbReference type="Google" id="ProtNLM"/>
    </source>
</evidence>
<feature type="signal peptide" evidence="1">
    <location>
        <begin position="1"/>
        <end position="24"/>
    </location>
</feature>
<gene>
    <name evidence="2" type="ORF">ACFSX3_21320</name>
</gene>
<dbReference type="EMBL" id="JBHUKY010000034">
    <property type="protein sequence ID" value="MFD2412435.1"/>
    <property type="molecule type" value="Genomic_DNA"/>
</dbReference>
<evidence type="ECO:0000313" key="3">
    <source>
        <dbReference type="Proteomes" id="UP001597448"/>
    </source>
</evidence>
<keyword evidence="1" id="KW-0732">Signal</keyword>
<comment type="caution">
    <text evidence="2">The sequence shown here is derived from an EMBL/GenBank/DDBJ whole genome shotgun (WGS) entry which is preliminary data.</text>
</comment>
<sequence>MFKEVLVITALTMGLLTFASPANASPKEQPVNEQTDVVWVSGNAVALVDHVNNRADIVDLHTNTATTISEDSSRILDLQVMSSPPKIVLLKQGKGTEISKSVFSSNGRLLSKTEIRLKTAGDKVKWVAPTGKINERIMVQAGDTFSLYQYPWAKPSVTYNAKFVDKGYENVSVMDWDFQGYPYLAVKYQAQGIMSTDFLVKLVNLYSRNETVIKDFNTDFSIQSSGNFYAANTSYTYQPVPGNVSRPSADEAQKVFRLISKSTGKESASVKQIFKEEGVISGWVTEAVNSQVFVGDLQGRSWSLFSQGGAVLLKDQVWPKNGTTKFLYANVKSKTAYFLDYSSGDISVIASTLK</sequence>
<reference evidence="3" key="1">
    <citation type="journal article" date="2019" name="Int. J. Syst. Evol. Microbiol.">
        <title>The Global Catalogue of Microorganisms (GCM) 10K type strain sequencing project: providing services to taxonomists for standard genome sequencing and annotation.</title>
        <authorList>
            <consortium name="The Broad Institute Genomics Platform"/>
            <consortium name="The Broad Institute Genome Sequencing Center for Infectious Disease"/>
            <person name="Wu L."/>
            <person name="Ma J."/>
        </authorList>
    </citation>
    <scope>NUCLEOTIDE SEQUENCE [LARGE SCALE GENOMIC DNA]</scope>
    <source>
        <strain evidence="3">CCM 8725</strain>
    </source>
</reference>